<comment type="caution">
    <text evidence="3">The sequence shown here is derived from an EMBL/GenBank/DDBJ whole genome shotgun (WGS) entry which is preliminary data.</text>
</comment>
<comment type="similarity">
    <text evidence="1 2">Belongs to the arylamine N-acetyltransferase family.</text>
</comment>
<gene>
    <name evidence="3" type="ORF">BBO_01228</name>
</gene>
<dbReference type="AlphaFoldDB" id="A0A167K6E6"/>
<evidence type="ECO:0000313" key="3">
    <source>
        <dbReference type="EMBL" id="OAA51281.1"/>
    </source>
</evidence>
<dbReference type="InterPro" id="IPR053710">
    <property type="entry name" value="Arylamine_NAT_domain_sf"/>
</dbReference>
<dbReference type="GO" id="GO:0016407">
    <property type="term" value="F:acetyltransferase activity"/>
    <property type="evidence" value="ECO:0007669"/>
    <property type="project" value="InterPro"/>
</dbReference>
<dbReference type="PANTHER" id="PTHR11786:SF0">
    <property type="entry name" value="ARYLAMINE N-ACETYLTRANSFERASE 4-RELATED"/>
    <property type="match status" value="1"/>
</dbReference>
<sequence length="318" mass="36285">MSLTKEQLDRALEHIEYPQSKHAADPLRRLRQLMLRHIARVPFENVGIHYNPTHRLSLELDDLFDKIVVRSKGGYCVELNAFFAAMLRGLGYTLLTVGGRVRAGNEKYTGWTHMCLIVTIDGARYVVDVGYGGDAAMQPIPLISGTEFTILAPRRGKLEYRSIDQHTDPTQRLWVYSTQDSLPSSSSSDTITTTAPAPWVEQYCFVEIEHFAADYSQMNYFTSTNPSSFFIPHLLAMRVLLEDDRETPGDVRLAGLVTYFRQEVRRRLEGSMERHVLEKVTTEAERIAALDKWFRIPLTEADRRSIFDTGLALDKKPE</sequence>
<evidence type="ECO:0000256" key="1">
    <source>
        <dbReference type="ARBA" id="ARBA00006547"/>
    </source>
</evidence>
<evidence type="ECO:0000313" key="4">
    <source>
        <dbReference type="Proteomes" id="UP000076863"/>
    </source>
</evidence>
<dbReference type="InterPro" id="IPR001447">
    <property type="entry name" value="Arylamine_N-AcTrfase"/>
</dbReference>
<dbReference type="PANTHER" id="PTHR11786">
    <property type="entry name" value="N-HYDROXYARYLAMINE O-ACETYLTRANSFERASE"/>
    <property type="match status" value="1"/>
</dbReference>
<dbReference type="Proteomes" id="UP000076863">
    <property type="component" value="Unassembled WGS sequence"/>
</dbReference>
<dbReference type="EMBL" id="AZHA01000002">
    <property type="protein sequence ID" value="OAA51281.1"/>
    <property type="molecule type" value="Genomic_DNA"/>
</dbReference>
<dbReference type="Pfam" id="PF00797">
    <property type="entry name" value="Acetyltransf_2"/>
    <property type="match status" value="1"/>
</dbReference>
<keyword evidence="2 3" id="KW-0808">Transferase</keyword>
<proteinExistence type="inferred from homology"/>
<dbReference type="SUPFAM" id="SSF54001">
    <property type="entry name" value="Cysteine proteinases"/>
    <property type="match status" value="1"/>
</dbReference>
<accession>A0A167K6E6</accession>
<dbReference type="Gene3D" id="3.30.2140.20">
    <property type="match status" value="1"/>
</dbReference>
<evidence type="ECO:0000256" key="2">
    <source>
        <dbReference type="RuleBase" id="RU003452"/>
    </source>
</evidence>
<organism evidence="3 4">
    <name type="scientific">Beauveria brongniartii RCEF 3172</name>
    <dbReference type="NCBI Taxonomy" id="1081107"/>
    <lineage>
        <taxon>Eukaryota</taxon>
        <taxon>Fungi</taxon>
        <taxon>Dikarya</taxon>
        <taxon>Ascomycota</taxon>
        <taxon>Pezizomycotina</taxon>
        <taxon>Sordariomycetes</taxon>
        <taxon>Hypocreomycetidae</taxon>
        <taxon>Hypocreales</taxon>
        <taxon>Cordycipitaceae</taxon>
        <taxon>Beauveria</taxon>
        <taxon>Beauveria brongniartii</taxon>
    </lineage>
</organism>
<dbReference type="PRINTS" id="PR01543">
    <property type="entry name" value="ANATRNSFRASE"/>
</dbReference>
<name>A0A167K6E6_9HYPO</name>
<reference evidence="3 4" key="1">
    <citation type="journal article" date="2016" name="Genome Biol. Evol.">
        <title>Divergent and convergent evolution of fungal pathogenicity.</title>
        <authorList>
            <person name="Shang Y."/>
            <person name="Xiao G."/>
            <person name="Zheng P."/>
            <person name="Cen K."/>
            <person name="Zhan S."/>
            <person name="Wang C."/>
        </authorList>
    </citation>
    <scope>NUCLEOTIDE SEQUENCE [LARGE SCALE GENOMIC DNA]</scope>
    <source>
        <strain evidence="3 4">RCEF 3172</strain>
    </source>
</reference>
<keyword evidence="2" id="KW-0012">Acyltransferase</keyword>
<keyword evidence="4" id="KW-1185">Reference proteome</keyword>
<dbReference type="InterPro" id="IPR038765">
    <property type="entry name" value="Papain-like_cys_pep_sf"/>
</dbReference>
<protein>
    <submittedName>
        <fullName evidence="3">N-acetyltransferase</fullName>
    </submittedName>
</protein>
<dbReference type="OrthoDB" id="4861808at2759"/>